<dbReference type="AlphaFoldDB" id="A0A484H6R1"/>
<reference evidence="1" key="1">
    <citation type="submission" date="2018-10" db="EMBL/GenBank/DDBJ databases">
        <authorList>
            <person name="Gruber-Vodicka H."/>
            <person name="Jaeckle O."/>
        </authorList>
    </citation>
    <scope>NUCLEOTIDE SEQUENCE</scope>
</reference>
<proteinExistence type="predicted"/>
<protein>
    <submittedName>
        <fullName evidence="1">Uncharacterized protein</fullName>
    </submittedName>
</protein>
<organism evidence="1">
    <name type="scientific">invertebrate metagenome</name>
    <dbReference type="NCBI Taxonomy" id="1711999"/>
    <lineage>
        <taxon>unclassified sequences</taxon>
        <taxon>metagenomes</taxon>
        <taxon>organismal metagenomes</taxon>
    </lineage>
</organism>
<gene>
    <name evidence="1" type="ORF">RIEGSTA812A_PEG_518</name>
</gene>
<accession>A0A484H6R1</accession>
<sequence length="61" mass="6837">MKGVIQSLDRVSGAAEQLTHHHTPVALQLWQRHSAECYDTSPAATRQCGSRRKIEVPAQQR</sequence>
<evidence type="ECO:0000313" key="1">
    <source>
        <dbReference type="EMBL" id="VBB69045.1"/>
    </source>
</evidence>
<dbReference type="EMBL" id="LR026963">
    <property type="protein sequence ID" value="VBB69045.1"/>
    <property type="molecule type" value="Genomic_DNA"/>
</dbReference>
<name>A0A484H6R1_9ZZZZ</name>